<evidence type="ECO:0000313" key="9">
    <source>
        <dbReference type="EMBL" id="WOJ94258.1"/>
    </source>
</evidence>
<dbReference type="SUPFAM" id="SSF55874">
    <property type="entry name" value="ATPase domain of HSP90 chaperone/DNA topoisomerase II/histidine kinase"/>
    <property type="match status" value="1"/>
</dbReference>
<gene>
    <name evidence="9" type="ORF">R0135_03605</name>
</gene>
<dbReference type="Proteomes" id="UP001626537">
    <property type="component" value="Chromosome"/>
</dbReference>
<dbReference type="InterPro" id="IPR015943">
    <property type="entry name" value="WD40/YVTN_repeat-like_dom_sf"/>
</dbReference>
<dbReference type="Pfam" id="PF07568">
    <property type="entry name" value="HisKA_2"/>
    <property type="match status" value="1"/>
</dbReference>
<evidence type="ECO:0000256" key="7">
    <source>
        <dbReference type="ARBA" id="ARBA00022840"/>
    </source>
</evidence>
<organism evidence="9 10">
    <name type="scientific">Congregibacter variabilis</name>
    <dbReference type="NCBI Taxonomy" id="3081200"/>
    <lineage>
        <taxon>Bacteria</taxon>
        <taxon>Pseudomonadati</taxon>
        <taxon>Pseudomonadota</taxon>
        <taxon>Gammaproteobacteria</taxon>
        <taxon>Cellvibrionales</taxon>
        <taxon>Halieaceae</taxon>
        <taxon>Congregibacter</taxon>
    </lineage>
</organism>
<dbReference type="Gene3D" id="3.30.565.10">
    <property type="entry name" value="Histidine kinase-like ATPase, C-terminal domain"/>
    <property type="match status" value="1"/>
</dbReference>
<feature type="domain" description="Signal transduction histidine kinase subgroup 2 dimerisation and phosphoacceptor" evidence="8">
    <location>
        <begin position="815"/>
        <end position="881"/>
    </location>
</feature>
<dbReference type="Gene3D" id="2.130.10.10">
    <property type="entry name" value="YVTN repeat-like/Quinoprotein amine dehydrogenase"/>
    <property type="match status" value="2"/>
</dbReference>
<keyword evidence="3" id="KW-0597">Phosphoprotein</keyword>
<evidence type="ECO:0000256" key="5">
    <source>
        <dbReference type="ARBA" id="ARBA00022741"/>
    </source>
</evidence>
<keyword evidence="7" id="KW-0067">ATP-binding</keyword>
<keyword evidence="5" id="KW-0547">Nucleotide-binding</keyword>
<keyword evidence="4" id="KW-0808">Transferase</keyword>
<proteinExistence type="predicted"/>
<dbReference type="RefSeq" id="WP_407348892.1">
    <property type="nucleotide sequence ID" value="NZ_CP136864.1"/>
</dbReference>
<evidence type="ECO:0000256" key="6">
    <source>
        <dbReference type="ARBA" id="ARBA00022777"/>
    </source>
</evidence>
<keyword evidence="10" id="KW-1185">Reference proteome</keyword>
<dbReference type="EC" id="2.7.13.3" evidence="2"/>
<evidence type="ECO:0000259" key="8">
    <source>
        <dbReference type="Pfam" id="PF07568"/>
    </source>
</evidence>
<dbReference type="SUPFAM" id="SSF63829">
    <property type="entry name" value="Calcium-dependent phosphotriesterase"/>
    <property type="match status" value="1"/>
</dbReference>
<keyword evidence="6" id="KW-0418">Kinase</keyword>
<accession>A0ABZ0I408</accession>
<dbReference type="PANTHER" id="PTHR41523">
    <property type="entry name" value="TWO-COMPONENT SYSTEM SENSOR PROTEIN"/>
    <property type="match status" value="1"/>
</dbReference>
<evidence type="ECO:0000313" key="10">
    <source>
        <dbReference type="Proteomes" id="UP001626537"/>
    </source>
</evidence>
<dbReference type="SUPFAM" id="SSF50998">
    <property type="entry name" value="Quinoprotein alcohol dehydrogenase-like"/>
    <property type="match status" value="1"/>
</dbReference>
<name>A0ABZ0I408_9GAMM</name>
<dbReference type="InterPro" id="IPR011110">
    <property type="entry name" value="Reg_prop"/>
</dbReference>
<dbReference type="Pfam" id="PF07494">
    <property type="entry name" value="Reg_prop"/>
    <property type="match status" value="2"/>
</dbReference>
<dbReference type="InterPro" id="IPR011495">
    <property type="entry name" value="Sig_transdc_His_kin_sub2_dim/P"/>
</dbReference>
<reference evidence="9 10" key="1">
    <citation type="submission" date="2023-10" db="EMBL/GenBank/DDBJ databases">
        <title>Two novel species belonging to the OM43/NOR5 clade.</title>
        <authorList>
            <person name="Park M."/>
        </authorList>
    </citation>
    <scope>NUCLEOTIDE SEQUENCE [LARGE SCALE GENOMIC DNA]</scope>
    <source>
        <strain evidence="9 10">IMCC43200</strain>
    </source>
</reference>
<evidence type="ECO:0000256" key="1">
    <source>
        <dbReference type="ARBA" id="ARBA00000085"/>
    </source>
</evidence>
<dbReference type="InterPro" id="IPR011047">
    <property type="entry name" value="Quinoprotein_ADH-like_sf"/>
</dbReference>
<evidence type="ECO:0000256" key="2">
    <source>
        <dbReference type="ARBA" id="ARBA00012438"/>
    </source>
</evidence>
<sequence length="1013" mass="111825">MASVVREAFVVRPFDDIELPQGSVRAVHVGQKGYLWAGTREGLVQYKSGQQKTWLQTSDGVLGLPSGVVNAIYEDDKGTIWVATARGIAKLANGDDEFRVVIQSASTDDEQFDILELVEFQGGLVGVSASGDVLVVTESGASAAGGLEALEEEVLTSAVAVGDELYVAAISGRIFRLARVPGGFEVLDTIQSPNPVVDLHWDGESLIWLDREQGLTWKTLHSTEPPQSSNPVKGDPQGYYRAMAVQDPQNAWLSAGPNVIRRKNGVADVVRLPGRGNEVRSINVDPVGNLWIGTYYGLYYAVDTDFTVLETVSAYDAGVILSLTASGNQLFLGGQNLWWGEVGSNNFTEFALSLPADTESSLRIDPLSIGQSPITALTASEQSLLVGYHIGGMDVIDLESGRVTNITSSNGKSFEGVGVSAFTQVEDQVFLASFYLYGLVEVRVQNMPDAPPKVTLRRITDQQTLIGVYRIDDSTFVAIDQQQVLLVIRDAGGQYRSKILESASEGIIFAVEADGAGGAFLGIENVGVRHLSAAMLAQQRYAPTSIPLIEEYLKGSTIWHLLLDHENILWVTTNQGLYTFDLSEEKFGAHITYADGLPANEFDYGSHARFLAPNGERIFMSAKVPVAFKNPAFAEKKKIQLFWTDVSINGKPIVASHTPDNGAYLNVEFKDVSAGTLRIDYSYNDHIRASELNYAMRFGDTDDWVLQRNPSVVLTRQQVWGPVEVQIAMLDTNGNVASEPLLMTVDIDSPAYILWFLDLRYAIPALLSISLLMFFMQLSSRRRQQVTLDEANRKRDIVEAEMRGRLSEKEILLRELHHRVGNILTNFSSSVRAMQRSAKHTETRESLSHLNARLKVQSAIHLLLQRSDRTDINIASMIRQVSFGVRDLLQDQDSRTVELELDDVFMTYSKAQYLGLIVNELMTNTYKYAVDTPSPVLATISLTADGADGPIKFHFRDYGNGMDQATLEDAMIQRRYSDREGLAQLVGLALELGAEPQLYNDQGFHFELLIKRH</sequence>
<protein>
    <recommendedName>
        <fullName evidence="2">histidine kinase</fullName>
        <ecNumber evidence="2">2.7.13.3</ecNumber>
    </recommendedName>
</protein>
<evidence type="ECO:0000256" key="4">
    <source>
        <dbReference type="ARBA" id="ARBA00022679"/>
    </source>
</evidence>
<dbReference type="PANTHER" id="PTHR41523:SF8">
    <property type="entry name" value="ETHYLENE RESPONSE SENSOR PROTEIN"/>
    <property type="match status" value="1"/>
</dbReference>
<comment type="catalytic activity">
    <reaction evidence="1">
        <text>ATP + protein L-histidine = ADP + protein N-phospho-L-histidine.</text>
        <dbReference type="EC" id="2.7.13.3"/>
    </reaction>
</comment>
<evidence type="ECO:0000256" key="3">
    <source>
        <dbReference type="ARBA" id="ARBA00022553"/>
    </source>
</evidence>
<dbReference type="InterPro" id="IPR036890">
    <property type="entry name" value="HATPase_C_sf"/>
</dbReference>
<dbReference type="EMBL" id="CP136864">
    <property type="protein sequence ID" value="WOJ94258.1"/>
    <property type="molecule type" value="Genomic_DNA"/>
</dbReference>